<dbReference type="Proteomes" id="UP001500282">
    <property type="component" value="Unassembled WGS sequence"/>
</dbReference>
<feature type="region of interest" description="Disordered" evidence="1">
    <location>
        <begin position="1"/>
        <end position="57"/>
    </location>
</feature>
<name>A0ABN1X8P7_9ACTN</name>
<sequence length="120" mass="12989">MNTPRRPHLKSIPSTTDQPRPAEPGLAPDGRGAPRNVGRKAVPSALRSDQQQGDGRYPAAWLHITAPPDHRATPTAHSWCACGRDRSAIGRRRVLALIADHEAHKPACPLRSSQEGRTTA</sequence>
<protein>
    <submittedName>
        <fullName evidence="2">Uncharacterized protein</fullName>
    </submittedName>
</protein>
<evidence type="ECO:0000313" key="3">
    <source>
        <dbReference type="Proteomes" id="UP001500282"/>
    </source>
</evidence>
<evidence type="ECO:0000256" key="1">
    <source>
        <dbReference type="SAM" id="MobiDB-lite"/>
    </source>
</evidence>
<organism evidence="2 3">
    <name type="scientific">Streptomyces javensis</name>
    <dbReference type="NCBI Taxonomy" id="114698"/>
    <lineage>
        <taxon>Bacteria</taxon>
        <taxon>Bacillati</taxon>
        <taxon>Actinomycetota</taxon>
        <taxon>Actinomycetes</taxon>
        <taxon>Kitasatosporales</taxon>
        <taxon>Streptomycetaceae</taxon>
        <taxon>Streptomyces</taxon>
        <taxon>Streptomyces violaceusniger group</taxon>
    </lineage>
</organism>
<evidence type="ECO:0000313" key="2">
    <source>
        <dbReference type="EMBL" id="GAA1288139.1"/>
    </source>
</evidence>
<comment type="caution">
    <text evidence="2">The sequence shown here is derived from an EMBL/GenBank/DDBJ whole genome shotgun (WGS) entry which is preliminary data.</text>
</comment>
<dbReference type="EMBL" id="BAAAIH010000040">
    <property type="protein sequence ID" value="GAA1288139.1"/>
    <property type="molecule type" value="Genomic_DNA"/>
</dbReference>
<reference evidence="2 3" key="1">
    <citation type="journal article" date="2019" name="Int. J. Syst. Evol. Microbiol.">
        <title>The Global Catalogue of Microorganisms (GCM) 10K type strain sequencing project: providing services to taxonomists for standard genome sequencing and annotation.</title>
        <authorList>
            <consortium name="The Broad Institute Genomics Platform"/>
            <consortium name="The Broad Institute Genome Sequencing Center for Infectious Disease"/>
            <person name="Wu L."/>
            <person name="Ma J."/>
        </authorList>
    </citation>
    <scope>NUCLEOTIDE SEQUENCE [LARGE SCALE GENOMIC DNA]</scope>
    <source>
        <strain evidence="2 3">JCM 11448</strain>
    </source>
</reference>
<keyword evidence="3" id="KW-1185">Reference proteome</keyword>
<accession>A0ABN1X8P7</accession>
<gene>
    <name evidence="2" type="ORF">GCM10009579_59460</name>
</gene>
<proteinExistence type="predicted"/>